<dbReference type="GO" id="GO:0004673">
    <property type="term" value="F:protein histidine kinase activity"/>
    <property type="evidence" value="ECO:0007669"/>
    <property type="project" value="UniProtKB-EC"/>
</dbReference>
<evidence type="ECO:0000313" key="10">
    <source>
        <dbReference type="EMBL" id="MBC2669936.1"/>
    </source>
</evidence>
<organism evidence="10 11">
    <name type="scientific">Novosphingobium piscinae</name>
    <dbReference type="NCBI Taxonomy" id="1507448"/>
    <lineage>
        <taxon>Bacteria</taxon>
        <taxon>Pseudomonadati</taxon>
        <taxon>Pseudomonadota</taxon>
        <taxon>Alphaproteobacteria</taxon>
        <taxon>Sphingomonadales</taxon>
        <taxon>Sphingomonadaceae</taxon>
        <taxon>Novosphingobium</taxon>
    </lineage>
</organism>
<evidence type="ECO:0000256" key="8">
    <source>
        <dbReference type="SAM" id="Phobius"/>
    </source>
</evidence>
<keyword evidence="7" id="KW-0067">ATP-binding</keyword>
<accession>A0A7X1FZN3</accession>
<dbReference type="InterPro" id="IPR007891">
    <property type="entry name" value="CHASE3"/>
</dbReference>
<dbReference type="InterPro" id="IPR036890">
    <property type="entry name" value="HATPase_C_sf"/>
</dbReference>
<protein>
    <recommendedName>
        <fullName evidence="2">histidine kinase</fullName>
        <ecNumber evidence="2">2.7.13.3</ecNumber>
    </recommendedName>
</protein>
<dbReference type="Proteomes" id="UP000551327">
    <property type="component" value="Unassembled WGS sequence"/>
</dbReference>
<keyword evidence="4" id="KW-0808">Transferase</keyword>
<dbReference type="AlphaFoldDB" id="A0A7X1FZN3"/>
<reference evidence="10 11" key="1">
    <citation type="submission" date="2020-08" db="EMBL/GenBank/DDBJ databases">
        <title>The genome sequence of type strain Novosphingobium piscinae KCTC 42194.</title>
        <authorList>
            <person name="Liu Y."/>
        </authorList>
    </citation>
    <scope>NUCLEOTIDE SEQUENCE [LARGE SCALE GENOMIC DNA]</scope>
    <source>
        <strain evidence="10 11">KCTC 42194</strain>
    </source>
</reference>
<dbReference type="SMART" id="SM00911">
    <property type="entry name" value="HWE_HK"/>
    <property type="match status" value="1"/>
</dbReference>
<dbReference type="EC" id="2.7.13.3" evidence="2"/>
<proteinExistence type="predicted"/>
<comment type="catalytic activity">
    <reaction evidence="1">
        <text>ATP + protein L-histidine = ADP + protein N-phospho-L-histidine.</text>
        <dbReference type="EC" id="2.7.13.3"/>
    </reaction>
</comment>
<keyword evidence="3" id="KW-0597">Phosphoprotein</keyword>
<evidence type="ECO:0000256" key="4">
    <source>
        <dbReference type="ARBA" id="ARBA00022679"/>
    </source>
</evidence>
<comment type="caution">
    <text evidence="10">The sequence shown here is derived from an EMBL/GenBank/DDBJ whole genome shotgun (WGS) entry which is preliminary data.</text>
</comment>
<evidence type="ECO:0000256" key="7">
    <source>
        <dbReference type="ARBA" id="ARBA00022840"/>
    </source>
</evidence>
<feature type="transmembrane region" description="Helical" evidence="8">
    <location>
        <begin position="191"/>
        <end position="214"/>
    </location>
</feature>
<dbReference type="CDD" id="cd19410">
    <property type="entry name" value="HK9-like_sensor"/>
    <property type="match status" value="1"/>
</dbReference>
<evidence type="ECO:0000256" key="5">
    <source>
        <dbReference type="ARBA" id="ARBA00022741"/>
    </source>
</evidence>
<keyword evidence="5" id="KW-0547">Nucleotide-binding</keyword>
<evidence type="ECO:0000259" key="9">
    <source>
        <dbReference type="SMART" id="SM00911"/>
    </source>
</evidence>
<evidence type="ECO:0000256" key="1">
    <source>
        <dbReference type="ARBA" id="ARBA00000085"/>
    </source>
</evidence>
<sequence length="426" mass="46625">MALRFSRWRRGPGFSTLLLLGFVAAALIGGVTVVWQTVRAERQQREQATRTNAVLMALRDISRTAVNGETGQRGYLITLDRRYLAPYLVAREQYRGNLARLRKLMGPELTPRQRALLGEIETLSTDRFAELGESVTLIRGGDLLEARRRLLTDEGQDMMERLRLAVAELEQLELGAFEAARERAVAAEARILPLLAVLLVVILATLGLGLVQVIRAADAEARAENAEELRRARDQADLLASELNHRVKNLFAVVLAIVKMTGRGQPEARPTVDRIAQRIHALLTAHDVSQGTSARRSAALHELVATALQPYRSEDHACTVEGPPVELPEHAIVPLGLVLHELTTNAVKYGAWAEPGGELTVRWELTGGRLRLDWSERAAAPVPATQGGRGFGSALIDSSSRQLGGTIERTFTTAGIVVRIEIPLSA</sequence>
<dbReference type="EMBL" id="JACLAX010000012">
    <property type="protein sequence ID" value="MBC2669936.1"/>
    <property type="molecule type" value="Genomic_DNA"/>
</dbReference>
<keyword evidence="8" id="KW-1133">Transmembrane helix</keyword>
<dbReference type="Gene3D" id="3.30.565.10">
    <property type="entry name" value="Histidine kinase-like ATPase, C-terminal domain"/>
    <property type="match status" value="1"/>
</dbReference>
<keyword evidence="11" id="KW-1185">Reference proteome</keyword>
<evidence type="ECO:0000256" key="2">
    <source>
        <dbReference type="ARBA" id="ARBA00012438"/>
    </source>
</evidence>
<name>A0A7X1FZN3_9SPHN</name>
<evidence type="ECO:0000256" key="3">
    <source>
        <dbReference type="ARBA" id="ARBA00022553"/>
    </source>
</evidence>
<keyword evidence="8" id="KW-0472">Membrane</keyword>
<dbReference type="InterPro" id="IPR011102">
    <property type="entry name" value="Sig_transdc_His_kinase_HWE"/>
</dbReference>
<keyword evidence="8" id="KW-0812">Transmembrane</keyword>
<dbReference type="PANTHER" id="PTHR41523">
    <property type="entry name" value="TWO-COMPONENT SYSTEM SENSOR PROTEIN"/>
    <property type="match status" value="1"/>
</dbReference>
<keyword evidence="6" id="KW-0418">Kinase</keyword>
<evidence type="ECO:0000313" key="11">
    <source>
        <dbReference type="Proteomes" id="UP000551327"/>
    </source>
</evidence>
<gene>
    <name evidence="10" type="ORF">H7F53_12340</name>
</gene>
<evidence type="ECO:0000256" key="6">
    <source>
        <dbReference type="ARBA" id="ARBA00022777"/>
    </source>
</evidence>
<dbReference type="Pfam" id="PF05227">
    <property type="entry name" value="CHASE3"/>
    <property type="match status" value="1"/>
</dbReference>
<dbReference type="Pfam" id="PF07536">
    <property type="entry name" value="HWE_HK"/>
    <property type="match status" value="1"/>
</dbReference>
<dbReference type="GO" id="GO:0005524">
    <property type="term" value="F:ATP binding"/>
    <property type="evidence" value="ECO:0007669"/>
    <property type="project" value="UniProtKB-KW"/>
</dbReference>
<dbReference type="SUPFAM" id="SSF55874">
    <property type="entry name" value="ATPase domain of HSP90 chaperone/DNA topoisomerase II/histidine kinase"/>
    <property type="match status" value="1"/>
</dbReference>
<feature type="domain" description="Signal transduction histidine kinase HWE region" evidence="9">
    <location>
        <begin position="242"/>
        <end position="324"/>
    </location>
</feature>
<dbReference type="PANTHER" id="PTHR41523:SF8">
    <property type="entry name" value="ETHYLENE RESPONSE SENSOR PROTEIN"/>
    <property type="match status" value="1"/>
</dbReference>
<dbReference type="RefSeq" id="WP_185679803.1">
    <property type="nucleotide sequence ID" value="NZ_JACLAX010000012.1"/>
</dbReference>